<dbReference type="Gene3D" id="1.10.1410.10">
    <property type="match status" value="1"/>
</dbReference>
<dbReference type="InterPro" id="IPR054708">
    <property type="entry name" value="MTPAP-like_central"/>
</dbReference>
<dbReference type="EMBL" id="JAAAIM010000733">
    <property type="protein sequence ID" value="KAG0284778.1"/>
    <property type="molecule type" value="Genomic_DNA"/>
</dbReference>
<dbReference type="Proteomes" id="UP001194696">
    <property type="component" value="Unassembled WGS sequence"/>
</dbReference>
<organism evidence="2 3">
    <name type="scientific">Linnemannia gamsii</name>
    <dbReference type="NCBI Taxonomy" id="64522"/>
    <lineage>
        <taxon>Eukaryota</taxon>
        <taxon>Fungi</taxon>
        <taxon>Fungi incertae sedis</taxon>
        <taxon>Mucoromycota</taxon>
        <taxon>Mortierellomycotina</taxon>
        <taxon>Mortierellomycetes</taxon>
        <taxon>Mortierellales</taxon>
        <taxon>Mortierellaceae</taxon>
        <taxon>Linnemannia</taxon>
    </lineage>
</organism>
<evidence type="ECO:0000313" key="3">
    <source>
        <dbReference type="Proteomes" id="UP001194696"/>
    </source>
</evidence>
<comment type="caution">
    <text evidence="2">The sequence shown here is derived from an EMBL/GenBank/DDBJ whole genome shotgun (WGS) entry which is preliminary data.</text>
</comment>
<dbReference type="CDD" id="cd05402">
    <property type="entry name" value="NT_PAP_TUTase"/>
    <property type="match status" value="1"/>
</dbReference>
<proteinExistence type="predicted"/>
<dbReference type="PANTHER" id="PTHR12271">
    <property type="entry name" value="POLY A POLYMERASE CID PAP -RELATED"/>
    <property type="match status" value="1"/>
</dbReference>
<sequence>MNYESTFIYSLLDVIFFECAGNSRTKDNKYPLQKLAETFIHVQKMFLDNYYLQSSDTVAFILQYRLDTLLGLKASLPSLCNLSPFPYKTPVISGPSGTNKDSYIYLPPLTSTQINNFLHNYAVNVPSHYHDEIGRVIWYLRVNYWKSHVGSGGNFLRLSDGSKCVAKYSRAHNTKKRRNSTQSRERGFGKQEVLILQLLQQGMQTQELELEHLEREVSGKNILDARWTNIDNKQHLQGFKEESRYSSLTRYLDELKLQAATLEARGEVENLRHNLETTLRASSTHNQNIEVRLFGSFESGLSTNTSDADFTVLNFVGTKGNPIHELANILSVAGYGPIKTVAGARVPIVSFTAREIRCDMSINQPMGVFNSQLIHAYQRIDPRFLSVWFGVRTLADKHGILCSRTGYLSSYALAMMLIVFLQTIHDPPILPRLQLQNPDRMVPHTIDGYHCAYDQDQRNYSELAAKNILSAGQLMAEFCLYFGYTFDYSTQEVNPRLGLIRNRSVAPPPRSRQDSRPKDWYICILDPFVPTRNVAGNCRANHLADIQACFRSAYDAIEQSDFNKAFKNKSH</sequence>
<keyword evidence="3" id="KW-1185">Reference proteome</keyword>
<dbReference type="PANTHER" id="PTHR12271:SF40">
    <property type="entry name" value="POLY(A) RNA POLYMERASE GLD2"/>
    <property type="match status" value="1"/>
</dbReference>
<evidence type="ECO:0000313" key="2">
    <source>
        <dbReference type="EMBL" id="KAG0284778.1"/>
    </source>
</evidence>
<dbReference type="InterPro" id="IPR043519">
    <property type="entry name" value="NT_sf"/>
</dbReference>
<feature type="domain" description="Poly(A) RNA polymerase mitochondrial-like central palm" evidence="1">
    <location>
        <begin position="249"/>
        <end position="378"/>
    </location>
</feature>
<dbReference type="SUPFAM" id="SSF81631">
    <property type="entry name" value="PAP/OAS1 substrate-binding domain"/>
    <property type="match status" value="1"/>
</dbReference>
<name>A0ABQ7JTD2_9FUNG</name>
<dbReference type="Pfam" id="PF22600">
    <property type="entry name" value="MTPAP-like_central"/>
    <property type="match status" value="1"/>
</dbReference>
<reference evidence="2 3" key="1">
    <citation type="journal article" date="2020" name="Fungal Divers.">
        <title>Resolving the Mortierellaceae phylogeny through synthesis of multi-gene phylogenetics and phylogenomics.</title>
        <authorList>
            <person name="Vandepol N."/>
            <person name="Liber J."/>
            <person name="Desiro A."/>
            <person name="Na H."/>
            <person name="Kennedy M."/>
            <person name="Barry K."/>
            <person name="Grigoriev I.V."/>
            <person name="Miller A.N."/>
            <person name="O'Donnell K."/>
            <person name="Stajich J.E."/>
            <person name="Bonito G."/>
        </authorList>
    </citation>
    <scope>NUCLEOTIDE SEQUENCE [LARGE SCALE GENOMIC DNA]</scope>
    <source>
        <strain evidence="2 3">AD045</strain>
    </source>
</reference>
<accession>A0ABQ7JTD2</accession>
<protein>
    <recommendedName>
        <fullName evidence="1">Poly(A) RNA polymerase mitochondrial-like central palm domain-containing protein</fullName>
    </recommendedName>
</protein>
<dbReference type="Gene3D" id="3.30.460.10">
    <property type="entry name" value="Beta Polymerase, domain 2"/>
    <property type="match status" value="1"/>
</dbReference>
<dbReference type="SUPFAM" id="SSF81301">
    <property type="entry name" value="Nucleotidyltransferase"/>
    <property type="match status" value="1"/>
</dbReference>
<gene>
    <name evidence="2" type="ORF">BGZ96_010883</name>
</gene>
<evidence type="ECO:0000259" key="1">
    <source>
        <dbReference type="Pfam" id="PF22600"/>
    </source>
</evidence>